<proteinExistence type="predicted"/>
<evidence type="ECO:0000313" key="3">
    <source>
        <dbReference type="Proteomes" id="UP000504636"/>
    </source>
</evidence>
<sequence length="111" mass="11581">MSHASSRDRAGSPRKYKEEPAPVAAQLVSASLLLNLHHSRTLPPTVGFAHCMHQPSAAHPRCNDAASRAIPQPPAPVLHWLHASPPPLSAGPPTATASPTSARGRRPAASS</sequence>
<dbReference type="RefSeq" id="XP_033570252.1">
    <property type="nucleotide sequence ID" value="XM_033712961.1"/>
</dbReference>
<accession>A0A6A6Y439</accession>
<dbReference type="EMBL" id="MU003718">
    <property type="protein sequence ID" value="KAF2803288.1"/>
    <property type="molecule type" value="Genomic_DNA"/>
</dbReference>
<reference evidence="4" key="3">
    <citation type="submission" date="2025-04" db="UniProtKB">
        <authorList>
            <consortium name="RefSeq"/>
        </authorList>
    </citation>
    <scope>IDENTIFICATION</scope>
    <source>
        <strain evidence="4">CBS 304.34</strain>
    </source>
</reference>
<reference evidence="4" key="2">
    <citation type="submission" date="2020-04" db="EMBL/GenBank/DDBJ databases">
        <authorList>
            <consortium name="NCBI Genome Project"/>
        </authorList>
    </citation>
    <scope>NUCLEOTIDE SEQUENCE</scope>
    <source>
        <strain evidence="4">CBS 304.34</strain>
    </source>
</reference>
<evidence type="ECO:0000313" key="2">
    <source>
        <dbReference type="EMBL" id="KAF2803288.1"/>
    </source>
</evidence>
<dbReference type="Proteomes" id="UP000504636">
    <property type="component" value="Unplaced"/>
</dbReference>
<keyword evidence="3" id="KW-1185">Reference proteome</keyword>
<feature type="region of interest" description="Disordered" evidence="1">
    <location>
        <begin position="76"/>
        <end position="111"/>
    </location>
</feature>
<dbReference type="AlphaFoldDB" id="A0A6A6Y439"/>
<evidence type="ECO:0000256" key="1">
    <source>
        <dbReference type="SAM" id="MobiDB-lite"/>
    </source>
</evidence>
<evidence type="ECO:0000313" key="4">
    <source>
        <dbReference type="RefSeq" id="XP_033570252.1"/>
    </source>
</evidence>
<gene>
    <name evidence="2 4" type="ORF">BDZ99DRAFT_170322</name>
</gene>
<reference evidence="2 4" key="1">
    <citation type="journal article" date="2020" name="Stud. Mycol.">
        <title>101 Dothideomycetes genomes: a test case for predicting lifestyles and emergence of pathogens.</title>
        <authorList>
            <person name="Haridas S."/>
            <person name="Albert R."/>
            <person name="Binder M."/>
            <person name="Bloem J."/>
            <person name="Labutti K."/>
            <person name="Salamov A."/>
            <person name="Andreopoulos B."/>
            <person name="Baker S."/>
            <person name="Barry K."/>
            <person name="Bills G."/>
            <person name="Bluhm B."/>
            <person name="Cannon C."/>
            <person name="Castanera R."/>
            <person name="Culley D."/>
            <person name="Daum C."/>
            <person name="Ezra D."/>
            <person name="Gonzalez J."/>
            <person name="Henrissat B."/>
            <person name="Kuo A."/>
            <person name="Liang C."/>
            <person name="Lipzen A."/>
            <person name="Lutzoni F."/>
            <person name="Magnuson J."/>
            <person name="Mondo S."/>
            <person name="Nolan M."/>
            <person name="Ohm R."/>
            <person name="Pangilinan J."/>
            <person name="Park H.-J."/>
            <person name="Ramirez L."/>
            <person name="Alfaro M."/>
            <person name="Sun H."/>
            <person name="Tritt A."/>
            <person name="Yoshinaga Y."/>
            <person name="Zwiers L.-H."/>
            <person name="Turgeon B."/>
            <person name="Goodwin S."/>
            <person name="Spatafora J."/>
            <person name="Crous P."/>
            <person name="Grigoriev I."/>
        </authorList>
    </citation>
    <scope>NUCLEOTIDE SEQUENCE</scope>
    <source>
        <strain evidence="2 4">CBS 304.34</strain>
    </source>
</reference>
<name>A0A6A6Y439_9PEZI</name>
<feature type="compositionally biased region" description="Basic and acidic residues" evidence="1">
    <location>
        <begin position="1"/>
        <end position="20"/>
    </location>
</feature>
<feature type="region of interest" description="Disordered" evidence="1">
    <location>
        <begin position="1"/>
        <end position="21"/>
    </location>
</feature>
<organism evidence="2">
    <name type="scientific">Mytilinidion resinicola</name>
    <dbReference type="NCBI Taxonomy" id="574789"/>
    <lineage>
        <taxon>Eukaryota</taxon>
        <taxon>Fungi</taxon>
        <taxon>Dikarya</taxon>
        <taxon>Ascomycota</taxon>
        <taxon>Pezizomycotina</taxon>
        <taxon>Dothideomycetes</taxon>
        <taxon>Pleosporomycetidae</taxon>
        <taxon>Mytilinidiales</taxon>
        <taxon>Mytilinidiaceae</taxon>
        <taxon>Mytilinidion</taxon>
    </lineage>
</organism>
<dbReference type="GeneID" id="54453854"/>
<protein>
    <submittedName>
        <fullName evidence="2 4">Uncharacterized protein</fullName>
    </submittedName>
</protein>